<evidence type="ECO:0000313" key="1">
    <source>
        <dbReference type="EMBL" id="ODV86045.1"/>
    </source>
</evidence>
<accession>A0A1E4T2R6</accession>
<reference evidence="2" key="1">
    <citation type="submission" date="2016-04" db="EMBL/GenBank/DDBJ databases">
        <title>Comparative genomics of biotechnologically important yeasts.</title>
        <authorList>
            <consortium name="DOE Joint Genome Institute"/>
            <person name="Riley R."/>
            <person name="Haridas S."/>
            <person name="Wolfe K.H."/>
            <person name="Lopes M.R."/>
            <person name="Hittinger C.T."/>
            <person name="Goker M."/>
            <person name="Salamov A."/>
            <person name="Wisecaver J."/>
            <person name="Long T.M."/>
            <person name="Aerts A.L."/>
            <person name="Barry K."/>
            <person name="Choi C."/>
            <person name="Clum A."/>
            <person name="Coughlan A.Y."/>
            <person name="Deshpande S."/>
            <person name="Douglass A.P."/>
            <person name="Hanson S.J."/>
            <person name="Klenk H.-P."/>
            <person name="Labutti K."/>
            <person name="Lapidus A."/>
            <person name="Lindquist E."/>
            <person name="Lipzen A."/>
            <person name="Meier-Kolthoff J.P."/>
            <person name="Ohm R.A."/>
            <person name="Otillar R.P."/>
            <person name="Pangilinan J."/>
            <person name="Peng Y."/>
            <person name="Rokas A."/>
            <person name="Rosa C.A."/>
            <person name="Scheuner C."/>
            <person name="Sibirny A.A."/>
            <person name="Slot J.C."/>
            <person name="Stielow J.B."/>
            <person name="Sun H."/>
            <person name="Kurtzman C.P."/>
            <person name="Blackwell M."/>
            <person name="Grigoriev I.V."/>
            <person name="Jeffries T.W."/>
        </authorList>
    </citation>
    <scope>NUCLEOTIDE SEQUENCE [LARGE SCALE GENOMIC DNA]</scope>
    <source>
        <strain evidence="2">NRRL YB-2248</strain>
    </source>
</reference>
<evidence type="ECO:0000313" key="2">
    <source>
        <dbReference type="Proteomes" id="UP000094801"/>
    </source>
</evidence>
<protein>
    <submittedName>
        <fullName evidence="1">Uncharacterized protein</fullName>
    </submittedName>
</protein>
<keyword evidence="2" id="KW-1185">Reference proteome</keyword>
<dbReference type="AlphaFoldDB" id="A0A1E4T2R6"/>
<organism evidence="1 2">
    <name type="scientific">[Candida] arabinofermentans NRRL YB-2248</name>
    <dbReference type="NCBI Taxonomy" id="983967"/>
    <lineage>
        <taxon>Eukaryota</taxon>
        <taxon>Fungi</taxon>
        <taxon>Dikarya</taxon>
        <taxon>Ascomycota</taxon>
        <taxon>Saccharomycotina</taxon>
        <taxon>Pichiomycetes</taxon>
        <taxon>Pichiales</taxon>
        <taxon>Pichiaceae</taxon>
        <taxon>Ogataea</taxon>
        <taxon>Ogataea/Candida clade</taxon>
    </lineage>
</organism>
<name>A0A1E4T2R6_9ASCO</name>
<dbReference type="Proteomes" id="UP000094801">
    <property type="component" value="Unassembled WGS sequence"/>
</dbReference>
<sequence>MEKDLNKSNIYKSFQTMRRYPLDQTKKVEDNNNEYILDGVKEIVVDQIKQSS</sequence>
<proteinExistence type="predicted"/>
<dbReference type="EMBL" id="KV453851">
    <property type="protein sequence ID" value="ODV86045.1"/>
    <property type="molecule type" value="Genomic_DNA"/>
</dbReference>
<gene>
    <name evidence="1" type="ORF">CANARDRAFT_28093</name>
</gene>